<reference evidence="1" key="1">
    <citation type="submission" date="2022-02" db="EMBL/GenBank/DDBJ databases">
        <title>Plant Genome Project.</title>
        <authorList>
            <person name="Zhang R.-G."/>
        </authorList>
    </citation>
    <scope>NUCLEOTIDE SEQUENCE</scope>
    <source>
        <strain evidence="1">AT1</strain>
    </source>
</reference>
<name>A0ACC0Q665_RHOML</name>
<evidence type="ECO:0000313" key="1">
    <source>
        <dbReference type="EMBL" id="KAI8572911.1"/>
    </source>
</evidence>
<evidence type="ECO:0000313" key="2">
    <source>
        <dbReference type="Proteomes" id="UP001062846"/>
    </source>
</evidence>
<protein>
    <submittedName>
        <fullName evidence="1">Uncharacterized protein</fullName>
    </submittedName>
</protein>
<gene>
    <name evidence="1" type="ORF">RHMOL_Rhmol01G0237800</name>
</gene>
<dbReference type="EMBL" id="CM046388">
    <property type="protein sequence ID" value="KAI8572911.1"/>
    <property type="molecule type" value="Genomic_DNA"/>
</dbReference>
<accession>A0ACC0Q665</accession>
<sequence length="237" mass="25738">MAAQGPCGFDMFPSSVREHNVQSQLDKMAKQLEDLKFKQVHQSQTSFTEQIKQAIGYIRTQLTQLSVAVGQVQQKKGRFPSQPQVNVAGIHFVVYSSGPSNLNPRLEEANAITTLKSRKVIDKDLPPKQKSVPPPMLVVAQAVVPDLGNVPEEEKEAESLKMVRDVLEIAKKASFLDSPKLGSLIEVLAVEDVCGAAWDPILESLGAPLSTALPSSVQKVVLVEVLINPLEVLVDPG</sequence>
<proteinExistence type="predicted"/>
<dbReference type="Proteomes" id="UP001062846">
    <property type="component" value="Chromosome 1"/>
</dbReference>
<organism evidence="1 2">
    <name type="scientific">Rhododendron molle</name>
    <name type="common">Chinese azalea</name>
    <name type="synonym">Azalea mollis</name>
    <dbReference type="NCBI Taxonomy" id="49168"/>
    <lineage>
        <taxon>Eukaryota</taxon>
        <taxon>Viridiplantae</taxon>
        <taxon>Streptophyta</taxon>
        <taxon>Embryophyta</taxon>
        <taxon>Tracheophyta</taxon>
        <taxon>Spermatophyta</taxon>
        <taxon>Magnoliopsida</taxon>
        <taxon>eudicotyledons</taxon>
        <taxon>Gunneridae</taxon>
        <taxon>Pentapetalae</taxon>
        <taxon>asterids</taxon>
        <taxon>Ericales</taxon>
        <taxon>Ericaceae</taxon>
        <taxon>Ericoideae</taxon>
        <taxon>Rhodoreae</taxon>
        <taxon>Rhododendron</taxon>
    </lineage>
</organism>
<comment type="caution">
    <text evidence="1">The sequence shown here is derived from an EMBL/GenBank/DDBJ whole genome shotgun (WGS) entry which is preliminary data.</text>
</comment>
<keyword evidence="2" id="KW-1185">Reference proteome</keyword>